<protein>
    <submittedName>
        <fullName evidence="1">Uncharacterized protein</fullName>
    </submittedName>
</protein>
<name>X0XZ34_9ZZZZ</name>
<dbReference type="EMBL" id="BARS01041200">
    <property type="protein sequence ID" value="GAG41833.1"/>
    <property type="molecule type" value="Genomic_DNA"/>
</dbReference>
<sequence length="252" mass="27662">CIYRTVLDGDFPVMAKVGCFDPSLSTLFVDDVADAALDFINDGLSLLNGPMPCVPVVAEFRNRLFGMGDIPDLSPAGTVSVTTDSDIVVGDFDVEWDRCLEGKFIQVEGDCRTYEIDKVLPPDVGLSPSIGRLKLTDLYENPSDTDLNYIICGRPNRLYISEPLEPECWPAANFLDIESGDGDRLMGAVSNFNRLVICKRNKTYVLTFNEQPAIEVVVPTRISSDIGCIGPRTFAQIESGSAWLSDRGIAMY</sequence>
<evidence type="ECO:0000313" key="1">
    <source>
        <dbReference type="EMBL" id="GAG41833.1"/>
    </source>
</evidence>
<comment type="caution">
    <text evidence="1">The sequence shown here is derived from an EMBL/GenBank/DDBJ whole genome shotgun (WGS) entry which is preliminary data.</text>
</comment>
<gene>
    <name evidence="1" type="ORF">S01H1_62690</name>
</gene>
<organism evidence="1">
    <name type="scientific">marine sediment metagenome</name>
    <dbReference type="NCBI Taxonomy" id="412755"/>
    <lineage>
        <taxon>unclassified sequences</taxon>
        <taxon>metagenomes</taxon>
        <taxon>ecological metagenomes</taxon>
    </lineage>
</organism>
<accession>X0XZ34</accession>
<dbReference type="AlphaFoldDB" id="X0XZ34"/>
<feature type="non-terminal residue" evidence="1">
    <location>
        <position position="1"/>
    </location>
</feature>
<proteinExistence type="predicted"/>
<reference evidence="1" key="1">
    <citation type="journal article" date="2014" name="Front. Microbiol.">
        <title>High frequency of phylogenetically diverse reductive dehalogenase-homologous genes in deep subseafloor sedimentary metagenomes.</title>
        <authorList>
            <person name="Kawai M."/>
            <person name="Futagami T."/>
            <person name="Toyoda A."/>
            <person name="Takaki Y."/>
            <person name="Nishi S."/>
            <person name="Hori S."/>
            <person name="Arai W."/>
            <person name="Tsubouchi T."/>
            <person name="Morono Y."/>
            <person name="Uchiyama I."/>
            <person name="Ito T."/>
            <person name="Fujiyama A."/>
            <person name="Inagaki F."/>
            <person name="Takami H."/>
        </authorList>
    </citation>
    <scope>NUCLEOTIDE SEQUENCE</scope>
    <source>
        <strain evidence="1">Expedition CK06-06</strain>
    </source>
</reference>
<feature type="non-terminal residue" evidence="1">
    <location>
        <position position="252"/>
    </location>
</feature>